<dbReference type="AlphaFoldDB" id="R7YWY2"/>
<dbReference type="OrthoDB" id="3832538at2759"/>
<keyword evidence="4" id="KW-1185">Reference proteome</keyword>
<feature type="compositionally biased region" description="Basic and acidic residues" evidence="2">
    <location>
        <begin position="651"/>
        <end position="662"/>
    </location>
</feature>
<feature type="compositionally biased region" description="Polar residues" evidence="2">
    <location>
        <begin position="362"/>
        <end position="374"/>
    </location>
</feature>
<dbReference type="RefSeq" id="XP_007781670.1">
    <property type="nucleotide sequence ID" value="XM_007783480.1"/>
</dbReference>
<feature type="compositionally biased region" description="Basic residues" evidence="2">
    <location>
        <begin position="432"/>
        <end position="441"/>
    </location>
</feature>
<organism evidence="3 4">
    <name type="scientific">Coniosporium apollinis (strain CBS 100218)</name>
    <name type="common">Rock-inhabiting black yeast</name>
    <dbReference type="NCBI Taxonomy" id="1168221"/>
    <lineage>
        <taxon>Eukaryota</taxon>
        <taxon>Fungi</taxon>
        <taxon>Dikarya</taxon>
        <taxon>Ascomycota</taxon>
        <taxon>Pezizomycotina</taxon>
        <taxon>Dothideomycetes</taxon>
        <taxon>Dothideomycetes incertae sedis</taxon>
        <taxon>Coniosporium</taxon>
    </lineage>
</organism>
<dbReference type="eggNOG" id="ENOG502R0YJ">
    <property type="taxonomic scope" value="Eukaryota"/>
</dbReference>
<feature type="compositionally biased region" description="Polar residues" evidence="2">
    <location>
        <begin position="7"/>
        <end position="19"/>
    </location>
</feature>
<dbReference type="OMA" id="PMAWEAR"/>
<feature type="coiled-coil region" evidence="1">
    <location>
        <begin position="670"/>
        <end position="697"/>
    </location>
</feature>
<feature type="compositionally biased region" description="Pro residues" evidence="2">
    <location>
        <begin position="502"/>
        <end position="515"/>
    </location>
</feature>
<feature type="compositionally biased region" description="Basic and acidic residues" evidence="2">
    <location>
        <begin position="442"/>
        <end position="468"/>
    </location>
</feature>
<feature type="region of interest" description="Disordered" evidence="2">
    <location>
        <begin position="1"/>
        <end position="68"/>
    </location>
</feature>
<keyword evidence="1" id="KW-0175">Coiled coil</keyword>
<evidence type="ECO:0000313" key="3">
    <source>
        <dbReference type="EMBL" id="EON66353.1"/>
    </source>
</evidence>
<dbReference type="HOGENOM" id="CLU_338022_0_0_1"/>
<feature type="compositionally biased region" description="Basic and acidic residues" evidence="2">
    <location>
        <begin position="404"/>
        <end position="431"/>
    </location>
</feature>
<evidence type="ECO:0000256" key="1">
    <source>
        <dbReference type="SAM" id="Coils"/>
    </source>
</evidence>
<accession>R7YWY2</accession>
<dbReference type="Proteomes" id="UP000016924">
    <property type="component" value="Unassembled WGS sequence"/>
</dbReference>
<feature type="region of interest" description="Disordered" evidence="2">
    <location>
        <begin position="587"/>
        <end position="666"/>
    </location>
</feature>
<gene>
    <name evidence="3" type="ORF">W97_05450</name>
</gene>
<name>R7YWY2_CONA1</name>
<evidence type="ECO:0000256" key="2">
    <source>
        <dbReference type="SAM" id="MobiDB-lite"/>
    </source>
</evidence>
<protein>
    <submittedName>
        <fullName evidence="3">Uncharacterized protein</fullName>
    </submittedName>
</protein>
<reference evidence="4" key="1">
    <citation type="submission" date="2012-06" db="EMBL/GenBank/DDBJ databases">
        <title>The genome sequence of Coniosporium apollinis CBS 100218.</title>
        <authorList>
            <consortium name="The Broad Institute Genome Sequencing Platform"/>
            <person name="Cuomo C."/>
            <person name="Gorbushina A."/>
            <person name="Noack S."/>
            <person name="Walker B."/>
            <person name="Young S.K."/>
            <person name="Zeng Q."/>
            <person name="Gargeya S."/>
            <person name="Fitzgerald M."/>
            <person name="Haas B."/>
            <person name="Abouelleil A."/>
            <person name="Alvarado L."/>
            <person name="Arachchi H.M."/>
            <person name="Berlin A.M."/>
            <person name="Chapman S.B."/>
            <person name="Goldberg J."/>
            <person name="Griggs A."/>
            <person name="Gujja S."/>
            <person name="Hansen M."/>
            <person name="Howarth C."/>
            <person name="Imamovic A."/>
            <person name="Larimer J."/>
            <person name="McCowan C."/>
            <person name="Montmayeur A."/>
            <person name="Murphy C."/>
            <person name="Neiman D."/>
            <person name="Pearson M."/>
            <person name="Priest M."/>
            <person name="Roberts A."/>
            <person name="Saif S."/>
            <person name="Shea T."/>
            <person name="Sisk P."/>
            <person name="Sykes S."/>
            <person name="Wortman J."/>
            <person name="Nusbaum C."/>
            <person name="Birren B."/>
        </authorList>
    </citation>
    <scope>NUCLEOTIDE SEQUENCE [LARGE SCALE GENOMIC DNA]</scope>
    <source>
        <strain evidence="4">CBS 100218</strain>
    </source>
</reference>
<feature type="compositionally biased region" description="Basic residues" evidence="2">
    <location>
        <begin position="46"/>
        <end position="55"/>
    </location>
</feature>
<feature type="region of interest" description="Disordered" evidence="2">
    <location>
        <begin position="706"/>
        <end position="742"/>
    </location>
</feature>
<dbReference type="EMBL" id="JH767580">
    <property type="protein sequence ID" value="EON66353.1"/>
    <property type="molecule type" value="Genomic_DNA"/>
</dbReference>
<feature type="region of interest" description="Disordered" evidence="2">
    <location>
        <begin position="353"/>
        <end position="525"/>
    </location>
</feature>
<feature type="compositionally biased region" description="Polar residues" evidence="2">
    <location>
        <begin position="58"/>
        <end position="68"/>
    </location>
</feature>
<evidence type="ECO:0000313" key="4">
    <source>
        <dbReference type="Proteomes" id="UP000016924"/>
    </source>
</evidence>
<feature type="region of interest" description="Disordered" evidence="2">
    <location>
        <begin position="240"/>
        <end position="278"/>
    </location>
</feature>
<feature type="compositionally biased region" description="Low complexity" evidence="2">
    <location>
        <begin position="486"/>
        <end position="496"/>
    </location>
</feature>
<proteinExistence type="predicted"/>
<dbReference type="GeneID" id="19902761"/>
<sequence>MSDFVSFPQSLRNGTTDGTASFPHRSSEGCAGRQNSGGTSPAACTRRNRRYRGGRPRSFTNLSWTDLSPHVQPSESELLMPLNKPTARGGPVTSANASFDIAYFLKNTGPIQAGAAETGKMERKQLRHKSALRFLKSGRKHSLATKVGTAEGKPRSGREPSPLDYFVPADCVVQKVSSKGKKYLQIIPHQEPAEWRTTSSIRYVSNDCKLPRISTVFQDGDEGVDYDPLDIWIPRLEATKEHRKSHRSASTPGLSRDDTGLLSPPSSPNRTERRSRSLSAGVVDLTRTILENQTFEAPGSGATAPEKAFYSHLPITEPISLEEPLCVFGGEVVITELLDIQPQVQEMPQHCELSYQDDQRGRTMQRSSELLTGQSMRRSSSDYDDSPPSMPPKTATENWVQHQASHEDADHGRNDSAVDKLEKLATKEPIKAKPHTLRPTRKTRDERVRARKLRDLESTRQNIDEIIERSFSADTDSAAPSPSPSSPQSARLRPQPLKTVRPRPPSLDVPDPAPTPGFKTGYTPSTAGSMCLSPVMQVAEQIPVKNKTLKKPARLLLNEHAAAAGTTLAVRTHTPPLEQLCRNLEEQGEAADTTAGADDEREGYEDSSITLTSARPMANSPTTPPMGGPLTRHLSAPDVLSRTGVPLSTSHTRDTDSPHRTDAALPDPRCTALESRVAALERENQLLEAALVAVLKTSGALARESARHERWHGRGRRDDAGRGVEGYGRASRDSAAEGTSPLDVYLETVAAGGRGGV</sequence>